<sequence>MNFSKRTNEPIPEEMTVVWTCVKQGCKGWMRDQFSFSVNPICPLCRSAMEKNTKLLPVIQGMHHS</sequence>
<protein>
    <submittedName>
        <fullName evidence="1">Cold-shock protein</fullName>
    </submittedName>
</protein>
<dbReference type="Pfam" id="PF14169">
    <property type="entry name" value="YdjO"/>
    <property type="match status" value="1"/>
</dbReference>
<keyword evidence="2" id="KW-1185">Reference proteome</keyword>
<dbReference type="InterPro" id="IPR025916">
    <property type="entry name" value="YdjO"/>
</dbReference>
<name>A0ABV6DFI3_9BACL</name>
<evidence type="ECO:0000313" key="1">
    <source>
        <dbReference type="EMBL" id="MFC0211367.1"/>
    </source>
</evidence>
<dbReference type="RefSeq" id="WP_377468341.1">
    <property type="nucleotide sequence ID" value="NZ_JBHLWN010000014.1"/>
</dbReference>
<reference evidence="1 2" key="1">
    <citation type="submission" date="2024-09" db="EMBL/GenBank/DDBJ databases">
        <authorList>
            <person name="Sun Q."/>
            <person name="Mori K."/>
        </authorList>
    </citation>
    <scope>NUCLEOTIDE SEQUENCE [LARGE SCALE GENOMIC DNA]</scope>
    <source>
        <strain evidence="1 2">CCM 7759</strain>
    </source>
</reference>
<accession>A0ABV6DFI3</accession>
<comment type="caution">
    <text evidence="1">The sequence shown here is derived from an EMBL/GenBank/DDBJ whole genome shotgun (WGS) entry which is preliminary data.</text>
</comment>
<evidence type="ECO:0000313" key="2">
    <source>
        <dbReference type="Proteomes" id="UP001589776"/>
    </source>
</evidence>
<dbReference type="EMBL" id="JBHLWN010000014">
    <property type="protein sequence ID" value="MFC0211367.1"/>
    <property type="molecule type" value="Genomic_DNA"/>
</dbReference>
<proteinExistence type="predicted"/>
<dbReference type="Proteomes" id="UP001589776">
    <property type="component" value="Unassembled WGS sequence"/>
</dbReference>
<organism evidence="1 2">
    <name type="scientific">Paenibacillus chartarius</name>
    <dbReference type="NCBI Taxonomy" id="747481"/>
    <lineage>
        <taxon>Bacteria</taxon>
        <taxon>Bacillati</taxon>
        <taxon>Bacillota</taxon>
        <taxon>Bacilli</taxon>
        <taxon>Bacillales</taxon>
        <taxon>Paenibacillaceae</taxon>
        <taxon>Paenibacillus</taxon>
    </lineage>
</organism>
<gene>
    <name evidence="1" type="ORF">ACFFK0_02685</name>
</gene>